<reference evidence="1 2" key="1">
    <citation type="journal article" date="2016" name="Genome Announc.">
        <title>First Complete Genome Sequence of a Subdivision 6 Acidobacterium Strain.</title>
        <authorList>
            <person name="Huang S."/>
            <person name="Vieira S."/>
            <person name="Bunk B."/>
            <person name="Riedel T."/>
            <person name="Sproer C."/>
            <person name="Overmann J."/>
        </authorList>
    </citation>
    <scope>NUCLEOTIDE SEQUENCE [LARGE SCALE GENOMIC DNA]</scope>
    <source>
        <strain evidence="2">DSM 100886 HEG_-6_39</strain>
    </source>
</reference>
<accession>A0A143PP57</accession>
<evidence type="ECO:0000313" key="1">
    <source>
        <dbReference type="EMBL" id="AMY10477.1"/>
    </source>
</evidence>
<dbReference type="Pfam" id="PF13618">
    <property type="entry name" value="Gluconate_2-dh3"/>
    <property type="match status" value="1"/>
</dbReference>
<dbReference type="KEGG" id="abac:LuPra_03710"/>
<dbReference type="OrthoDB" id="122105at2"/>
<gene>
    <name evidence="1" type="ORF">LuPra_03710</name>
</gene>
<evidence type="ECO:0008006" key="3">
    <source>
        <dbReference type="Google" id="ProtNLM"/>
    </source>
</evidence>
<protein>
    <recommendedName>
        <fullName evidence="3">Gluconate 2-dehydrogenase subunit 3</fullName>
    </recommendedName>
</protein>
<dbReference type="EMBL" id="CP015136">
    <property type="protein sequence ID" value="AMY10477.1"/>
    <property type="molecule type" value="Genomic_DNA"/>
</dbReference>
<dbReference type="AlphaFoldDB" id="A0A143PP57"/>
<reference evidence="2" key="2">
    <citation type="submission" date="2016-04" db="EMBL/GenBank/DDBJ databases">
        <title>First Complete Genome Sequence of a Subdivision 6 Acidobacterium.</title>
        <authorList>
            <person name="Huang S."/>
            <person name="Vieira S."/>
            <person name="Bunk B."/>
            <person name="Riedel T."/>
            <person name="Sproeer C."/>
            <person name="Overmann J."/>
        </authorList>
    </citation>
    <scope>NUCLEOTIDE SEQUENCE [LARGE SCALE GENOMIC DNA]</scope>
    <source>
        <strain evidence="2">DSM 100886 HEG_-6_39</strain>
    </source>
</reference>
<dbReference type="Proteomes" id="UP000076079">
    <property type="component" value="Chromosome"/>
</dbReference>
<keyword evidence="2" id="KW-1185">Reference proteome</keyword>
<evidence type="ECO:0000313" key="2">
    <source>
        <dbReference type="Proteomes" id="UP000076079"/>
    </source>
</evidence>
<sequence length="230" mass="24310">MKEGRTLPVIQPAPDAGLSRRAALQSLAAGLGASIAVPGLAEASDHPVHKHVAAVAEQTRKPGAAGKPAPAYKPTTLDAHQFATVVVLSELIVPGAKASGSPEFLDKLLTVESAETRRRFISALGAFEGAALKSKQKPFKDLTEADQIALLTEASTGQPSRSPVFWKKGDPIPVPAPAAGPMTLRDHFDHIKGWVSGIYFASEPGLKELGYTGNVFHEKYPDCEHDGKHA</sequence>
<organism evidence="1 2">
    <name type="scientific">Luteitalea pratensis</name>
    <dbReference type="NCBI Taxonomy" id="1855912"/>
    <lineage>
        <taxon>Bacteria</taxon>
        <taxon>Pseudomonadati</taxon>
        <taxon>Acidobacteriota</taxon>
        <taxon>Vicinamibacteria</taxon>
        <taxon>Vicinamibacterales</taxon>
        <taxon>Vicinamibacteraceae</taxon>
        <taxon>Luteitalea</taxon>
    </lineage>
</organism>
<dbReference type="InterPro" id="IPR006311">
    <property type="entry name" value="TAT_signal"/>
</dbReference>
<dbReference type="PROSITE" id="PS51318">
    <property type="entry name" value="TAT"/>
    <property type="match status" value="1"/>
</dbReference>
<proteinExistence type="predicted"/>
<name>A0A143PP57_LUTPR</name>
<dbReference type="InterPro" id="IPR027056">
    <property type="entry name" value="Gluconate_2DH_su3"/>
</dbReference>
<dbReference type="RefSeq" id="WP_157899371.1">
    <property type="nucleotide sequence ID" value="NZ_CP015136.1"/>
</dbReference>